<organism evidence="1 2">
    <name type="scientific">Faecalibacillus faecis</name>
    <dbReference type="NCBI Taxonomy" id="1982628"/>
    <lineage>
        <taxon>Bacteria</taxon>
        <taxon>Bacillati</taxon>
        <taxon>Bacillota</taxon>
        <taxon>Erysipelotrichia</taxon>
        <taxon>Erysipelotrichales</taxon>
        <taxon>Coprobacillaceae</taxon>
        <taxon>Faecalibacillus</taxon>
    </lineage>
</organism>
<dbReference type="Proteomes" id="UP001198439">
    <property type="component" value="Unassembled WGS sequence"/>
</dbReference>
<evidence type="ECO:0000313" key="2">
    <source>
        <dbReference type="Proteomes" id="UP001198439"/>
    </source>
</evidence>
<proteinExistence type="predicted"/>
<dbReference type="RefSeq" id="WP_227279921.1">
    <property type="nucleotide sequence ID" value="NZ_JAJDKR010000035.1"/>
</dbReference>
<dbReference type="SUPFAM" id="SSF54919">
    <property type="entry name" value="Nucleoside diphosphate kinase, NDK"/>
    <property type="match status" value="1"/>
</dbReference>
<comment type="caution">
    <text evidence="1">The sequence shown here is derived from an EMBL/GenBank/DDBJ whole genome shotgun (WGS) entry which is preliminary data.</text>
</comment>
<dbReference type="EMBL" id="JAJDKZ010000035">
    <property type="protein sequence ID" value="MCB8611078.1"/>
    <property type="molecule type" value="Genomic_DNA"/>
</dbReference>
<keyword evidence="1" id="KW-0808">Transferase</keyword>
<dbReference type="InterPro" id="IPR036850">
    <property type="entry name" value="NDK-like_dom_sf"/>
</dbReference>
<sequence>MINPKILNLSKNVYNEKKENINKVLNVIESDDGLENSYKMSFIIFTYEAFKLNLIDWMLNEIEKINGKIIDYIYYPKIDEYKIIEHYKYHNPRDEKDIYGYNTCMPSVGWPIVRKRFSKPLIACVVIGNDENFNEKMLNLKGPTIPEKCSYNQLRSKAINKAYTAVHSSDDIYSALREAILFFGKEKIKKILNNSSFPCWQINHKMLRMYGNSISYNALSKKDIIRKIEMLVNWHFLNHNRDYLHILNLDEINNFSLLQSKNVKTISSDLFTKNLISIYNFLIGLRKITDCEDISNSISFFKSIGIFDNEWEEAITESELLMNFLNNMDN</sequence>
<name>A0AAW4VV02_9FIRM</name>
<dbReference type="Gene3D" id="3.30.70.141">
    <property type="entry name" value="Nucleoside diphosphate kinase-like domain"/>
    <property type="match status" value="1"/>
</dbReference>
<reference evidence="1" key="1">
    <citation type="submission" date="2021-10" db="EMBL/GenBank/DDBJ databases">
        <title>Collection of gut derived symbiotic bacterial strains cultured from healthy donors.</title>
        <authorList>
            <person name="Lin H."/>
            <person name="Littmann E."/>
            <person name="Kohout C."/>
            <person name="Pamer E.G."/>
        </authorList>
    </citation>
    <scope>NUCLEOTIDE SEQUENCE</scope>
    <source>
        <strain evidence="1">DFI.4.48</strain>
    </source>
</reference>
<protein>
    <submittedName>
        <fullName evidence="1">Nucleoside-diphosphate kinase</fullName>
    </submittedName>
</protein>
<dbReference type="AlphaFoldDB" id="A0AAW4VV02"/>
<gene>
    <name evidence="1" type="ORF">LJD69_10810</name>
</gene>
<keyword evidence="1" id="KW-0418">Kinase</keyword>
<evidence type="ECO:0000313" key="1">
    <source>
        <dbReference type="EMBL" id="MCB8611078.1"/>
    </source>
</evidence>
<dbReference type="GO" id="GO:0016301">
    <property type="term" value="F:kinase activity"/>
    <property type="evidence" value="ECO:0007669"/>
    <property type="project" value="UniProtKB-KW"/>
</dbReference>
<accession>A0AAW4VV02</accession>